<proteinExistence type="predicted"/>
<evidence type="ECO:0000313" key="2">
    <source>
        <dbReference type="Proteomes" id="UP001064489"/>
    </source>
</evidence>
<gene>
    <name evidence="1" type="ORF">LWI28_012088</name>
</gene>
<protein>
    <submittedName>
        <fullName evidence="1">Uncharacterized protein</fullName>
    </submittedName>
</protein>
<dbReference type="Proteomes" id="UP001064489">
    <property type="component" value="Chromosome 10"/>
</dbReference>
<dbReference type="AlphaFoldDB" id="A0AAD5IJ49"/>
<organism evidence="1 2">
    <name type="scientific">Acer negundo</name>
    <name type="common">Box elder</name>
    <dbReference type="NCBI Taxonomy" id="4023"/>
    <lineage>
        <taxon>Eukaryota</taxon>
        <taxon>Viridiplantae</taxon>
        <taxon>Streptophyta</taxon>
        <taxon>Embryophyta</taxon>
        <taxon>Tracheophyta</taxon>
        <taxon>Spermatophyta</taxon>
        <taxon>Magnoliopsida</taxon>
        <taxon>eudicotyledons</taxon>
        <taxon>Gunneridae</taxon>
        <taxon>Pentapetalae</taxon>
        <taxon>rosids</taxon>
        <taxon>malvids</taxon>
        <taxon>Sapindales</taxon>
        <taxon>Sapindaceae</taxon>
        <taxon>Hippocastanoideae</taxon>
        <taxon>Acereae</taxon>
        <taxon>Acer</taxon>
    </lineage>
</organism>
<reference evidence="1" key="1">
    <citation type="journal article" date="2022" name="Plant J.">
        <title>Strategies of tolerance reflected in two North American maple genomes.</title>
        <authorList>
            <person name="McEvoy S.L."/>
            <person name="Sezen U.U."/>
            <person name="Trouern-Trend A."/>
            <person name="McMahon S.M."/>
            <person name="Schaberg P.G."/>
            <person name="Yang J."/>
            <person name="Wegrzyn J.L."/>
            <person name="Swenson N.G."/>
        </authorList>
    </citation>
    <scope>NUCLEOTIDE SEQUENCE</scope>
    <source>
        <strain evidence="1">91603</strain>
    </source>
</reference>
<dbReference type="EMBL" id="JAJSOW010000105">
    <property type="protein sequence ID" value="KAI9165338.1"/>
    <property type="molecule type" value="Genomic_DNA"/>
</dbReference>
<accession>A0AAD5IJ49</accession>
<sequence length="175" mass="19978">MVAYLAKVRGAMSRFKGVRMEQIPREKNHWVDVLAKIAAGEGHTLPRGTEVVLPIKHKLISFWIQNYEPEDNEAKLRANLELLEEKQSKFVEILAVYQSPLHDSSIILLASLVGVYPPLRSLVLKWPKLPTRTDNFVIIESPQDQEIALWRSCCLGRGVPSFKKIMIYQTKDPDS</sequence>
<reference evidence="1" key="2">
    <citation type="submission" date="2023-02" db="EMBL/GenBank/DDBJ databases">
        <authorList>
            <person name="Swenson N.G."/>
            <person name="Wegrzyn J.L."/>
            <person name="Mcevoy S.L."/>
        </authorList>
    </citation>
    <scope>NUCLEOTIDE SEQUENCE</scope>
    <source>
        <strain evidence="1">91603</strain>
        <tissue evidence="1">Leaf</tissue>
    </source>
</reference>
<keyword evidence="2" id="KW-1185">Reference proteome</keyword>
<evidence type="ECO:0000313" key="1">
    <source>
        <dbReference type="EMBL" id="KAI9165338.1"/>
    </source>
</evidence>
<comment type="caution">
    <text evidence="1">The sequence shown here is derived from an EMBL/GenBank/DDBJ whole genome shotgun (WGS) entry which is preliminary data.</text>
</comment>
<name>A0AAD5IJ49_ACENE</name>